<sequence>MLVINKSRADPLISYLGIYIDPVTIWSSIYDDTVLTSHFNAIQVIHIITQDNSHTGTSTATM</sequence>
<evidence type="ECO:0000313" key="1">
    <source>
        <dbReference type="EMBL" id="RYQ79841.1"/>
    </source>
</evidence>
<comment type="caution">
    <text evidence="1">The sequence shown here is derived from an EMBL/GenBank/DDBJ whole genome shotgun (WGS) entry which is preliminary data.</text>
</comment>
<evidence type="ECO:0000313" key="2">
    <source>
        <dbReference type="Proteomes" id="UP000289738"/>
    </source>
</evidence>
<organism evidence="1 2">
    <name type="scientific">Arachis hypogaea</name>
    <name type="common">Peanut</name>
    <dbReference type="NCBI Taxonomy" id="3818"/>
    <lineage>
        <taxon>Eukaryota</taxon>
        <taxon>Viridiplantae</taxon>
        <taxon>Streptophyta</taxon>
        <taxon>Embryophyta</taxon>
        <taxon>Tracheophyta</taxon>
        <taxon>Spermatophyta</taxon>
        <taxon>Magnoliopsida</taxon>
        <taxon>eudicotyledons</taxon>
        <taxon>Gunneridae</taxon>
        <taxon>Pentapetalae</taxon>
        <taxon>rosids</taxon>
        <taxon>fabids</taxon>
        <taxon>Fabales</taxon>
        <taxon>Fabaceae</taxon>
        <taxon>Papilionoideae</taxon>
        <taxon>50 kb inversion clade</taxon>
        <taxon>dalbergioids sensu lato</taxon>
        <taxon>Dalbergieae</taxon>
        <taxon>Pterocarpus clade</taxon>
        <taxon>Arachis</taxon>
    </lineage>
</organism>
<name>A0A444WQZ6_ARAHY</name>
<keyword evidence="2" id="KW-1185">Reference proteome</keyword>
<accession>A0A444WQZ6</accession>
<reference evidence="1 2" key="1">
    <citation type="submission" date="2019-01" db="EMBL/GenBank/DDBJ databases">
        <title>Sequencing of cultivated peanut Arachis hypogaea provides insights into genome evolution and oil improvement.</title>
        <authorList>
            <person name="Chen X."/>
        </authorList>
    </citation>
    <scope>NUCLEOTIDE SEQUENCE [LARGE SCALE GENOMIC DNA]</scope>
    <source>
        <strain evidence="2">cv. Fuhuasheng</strain>
        <tissue evidence="1">Leaves</tissue>
    </source>
</reference>
<gene>
    <name evidence="1" type="ORF">Ahy_Scaffold1g106637</name>
</gene>
<dbReference type="Proteomes" id="UP000289738">
    <property type="component" value="Unassembled WGS sequence"/>
</dbReference>
<proteinExistence type="predicted"/>
<protein>
    <submittedName>
        <fullName evidence="1">Uncharacterized protein</fullName>
    </submittedName>
</protein>
<dbReference type="AlphaFoldDB" id="A0A444WQZ6"/>
<dbReference type="EMBL" id="SDMP01000021">
    <property type="protein sequence ID" value="RYQ79841.1"/>
    <property type="molecule type" value="Genomic_DNA"/>
</dbReference>